<dbReference type="PANTHER" id="PTHR43976">
    <property type="entry name" value="SHORT CHAIN DEHYDROGENASE"/>
    <property type="match status" value="1"/>
</dbReference>
<comment type="similarity">
    <text evidence="1 3">Belongs to the short-chain dehydrogenases/reductases (SDR) family.</text>
</comment>
<dbReference type="PANTHER" id="PTHR43976:SF16">
    <property type="entry name" value="SHORT-CHAIN DEHYDROGENASE_REDUCTASE FAMILY PROTEIN"/>
    <property type="match status" value="1"/>
</dbReference>
<dbReference type="GO" id="GO:0016491">
    <property type="term" value="F:oxidoreductase activity"/>
    <property type="evidence" value="ECO:0007669"/>
    <property type="project" value="UniProtKB-KW"/>
</dbReference>
<dbReference type="STRING" id="6526.A0A2C9KK59"/>
<keyword evidence="2" id="KW-0560">Oxidoreductase</keyword>
<name>A0A2C9KK59_BIOGL</name>
<dbReference type="InterPro" id="IPR020904">
    <property type="entry name" value="Sc_DH/Rdtase_CS"/>
</dbReference>
<evidence type="ECO:0000256" key="2">
    <source>
        <dbReference type="ARBA" id="ARBA00023002"/>
    </source>
</evidence>
<evidence type="ECO:0000256" key="3">
    <source>
        <dbReference type="RuleBase" id="RU000363"/>
    </source>
</evidence>
<dbReference type="AlphaFoldDB" id="A0A2C9KK59"/>
<evidence type="ECO:0000313" key="5">
    <source>
        <dbReference type="Proteomes" id="UP000076420"/>
    </source>
</evidence>
<dbReference type="InterPro" id="IPR051911">
    <property type="entry name" value="SDR_oxidoreductase"/>
</dbReference>
<dbReference type="InterPro" id="IPR036291">
    <property type="entry name" value="NAD(P)-bd_dom_sf"/>
</dbReference>
<dbReference type="Proteomes" id="UP000076420">
    <property type="component" value="Unassembled WGS sequence"/>
</dbReference>
<sequence>MQSKKKVVLITGASSGMGMDFAKTLSKNMTEDAIKQISNEGNNIDILINNAGFGMFGSIEDIDIQDARYQFEVNLFGLAELTKLVIPGMRENKYGKIINISSIMGHIYMPLSGWYTATKHALEGWSDSLRTELSQFNIDVIIIEPGSIKTEFTSVSTEKLIKHSKNSLYKEMTESMLKRSEEANKNKIGLM</sequence>
<dbReference type="PROSITE" id="PS00061">
    <property type="entry name" value="ADH_SHORT"/>
    <property type="match status" value="1"/>
</dbReference>
<dbReference type="Gene3D" id="3.40.50.720">
    <property type="entry name" value="NAD(P)-binding Rossmann-like Domain"/>
    <property type="match status" value="1"/>
</dbReference>
<dbReference type="SUPFAM" id="SSF51735">
    <property type="entry name" value="NAD(P)-binding Rossmann-fold domains"/>
    <property type="match status" value="1"/>
</dbReference>
<dbReference type="PRINTS" id="PR00080">
    <property type="entry name" value="SDRFAMILY"/>
</dbReference>
<dbReference type="EnsemblMetazoa" id="BGLB020640-RA">
    <property type="protein sequence ID" value="BGLB020640-PA"/>
    <property type="gene ID" value="BGLB020640"/>
</dbReference>
<protein>
    <submittedName>
        <fullName evidence="4">Uncharacterized protein</fullName>
    </submittedName>
</protein>
<evidence type="ECO:0000256" key="1">
    <source>
        <dbReference type="ARBA" id="ARBA00006484"/>
    </source>
</evidence>
<dbReference type="VEuPathDB" id="VectorBase:BGLAX_042183"/>
<proteinExistence type="inferred from homology"/>
<organism evidence="4 5">
    <name type="scientific">Biomphalaria glabrata</name>
    <name type="common">Bloodfluke planorb</name>
    <name type="synonym">Freshwater snail</name>
    <dbReference type="NCBI Taxonomy" id="6526"/>
    <lineage>
        <taxon>Eukaryota</taxon>
        <taxon>Metazoa</taxon>
        <taxon>Spiralia</taxon>
        <taxon>Lophotrochozoa</taxon>
        <taxon>Mollusca</taxon>
        <taxon>Gastropoda</taxon>
        <taxon>Heterobranchia</taxon>
        <taxon>Euthyneura</taxon>
        <taxon>Panpulmonata</taxon>
        <taxon>Hygrophila</taxon>
        <taxon>Lymnaeoidea</taxon>
        <taxon>Planorbidae</taxon>
        <taxon>Biomphalaria</taxon>
    </lineage>
</organism>
<reference evidence="4" key="1">
    <citation type="submission" date="2020-05" db="UniProtKB">
        <authorList>
            <consortium name="EnsemblMetazoa"/>
        </authorList>
    </citation>
    <scope>IDENTIFICATION</scope>
    <source>
        <strain evidence="4">BB02</strain>
    </source>
</reference>
<dbReference type="InterPro" id="IPR002347">
    <property type="entry name" value="SDR_fam"/>
</dbReference>
<dbReference type="PRINTS" id="PR00081">
    <property type="entry name" value="GDHRDH"/>
</dbReference>
<accession>A0A2C9KK59</accession>
<dbReference type="Pfam" id="PF00106">
    <property type="entry name" value="adh_short"/>
    <property type="match status" value="1"/>
</dbReference>
<evidence type="ECO:0000313" key="4">
    <source>
        <dbReference type="EnsemblMetazoa" id="BGLB020640-PA"/>
    </source>
</evidence>
<dbReference type="VEuPathDB" id="VectorBase:BGLB020640"/>
<gene>
    <name evidence="4" type="primary">106059394</name>
</gene>